<dbReference type="SUPFAM" id="SSF51735">
    <property type="entry name" value="NAD(P)-binding Rossmann-fold domains"/>
    <property type="match status" value="1"/>
</dbReference>
<evidence type="ECO:0000313" key="3">
    <source>
        <dbReference type="Proteomes" id="UP001589654"/>
    </source>
</evidence>
<dbReference type="InterPro" id="IPR036291">
    <property type="entry name" value="NAD(P)-bd_dom_sf"/>
</dbReference>
<organism evidence="2 3">
    <name type="scientific">Echinicola jeungdonensis</name>
    <dbReference type="NCBI Taxonomy" id="709343"/>
    <lineage>
        <taxon>Bacteria</taxon>
        <taxon>Pseudomonadati</taxon>
        <taxon>Bacteroidota</taxon>
        <taxon>Cytophagia</taxon>
        <taxon>Cytophagales</taxon>
        <taxon>Cyclobacteriaceae</taxon>
        <taxon>Echinicola</taxon>
    </lineage>
</organism>
<feature type="domain" description="NAD(P)-binding" evidence="1">
    <location>
        <begin position="7"/>
        <end position="190"/>
    </location>
</feature>
<dbReference type="RefSeq" id="WP_290249106.1">
    <property type="nucleotide sequence ID" value="NZ_JAUFQT010000002.1"/>
</dbReference>
<dbReference type="CDD" id="cd05243">
    <property type="entry name" value="SDR_a5"/>
    <property type="match status" value="1"/>
</dbReference>
<evidence type="ECO:0000259" key="1">
    <source>
        <dbReference type="Pfam" id="PF13460"/>
    </source>
</evidence>
<dbReference type="Proteomes" id="UP001589654">
    <property type="component" value="Unassembled WGS sequence"/>
</dbReference>
<dbReference type="Pfam" id="PF13460">
    <property type="entry name" value="NAD_binding_10"/>
    <property type="match status" value="1"/>
</dbReference>
<dbReference type="PANTHER" id="PTHR15020:SF50">
    <property type="entry name" value="UPF0659 PROTEIN YMR090W"/>
    <property type="match status" value="1"/>
</dbReference>
<name>A0ABV5J949_9BACT</name>
<dbReference type="Gene3D" id="3.40.50.720">
    <property type="entry name" value="NAD(P)-binding Rossmann-like Domain"/>
    <property type="match status" value="1"/>
</dbReference>
<dbReference type="InterPro" id="IPR016040">
    <property type="entry name" value="NAD(P)-bd_dom"/>
</dbReference>
<comment type="caution">
    <text evidence="2">The sequence shown here is derived from an EMBL/GenBank/DDBJ whole genome shotgun (WGS) entry which is preliminary data.</text>
</comment>
<keyword evidence="3" id="KW-1185">Reference proteome</keyword>
<gene>
    <name evidence="2" type="ORF">ACFFUR_16250</name>
</gene>
<reference evidence="2 3" key="1">
    <citation type="submission" date="2024-09" db="EMBL/GenBank/DDBJ databases">
        <authorList>
            <person name="Sun Q."/>
            <person name="Mori K."/>
        </authorList>
    </citation>
    <scope>NUCLEOTIDE SEQUENCE [LARGE SCALE GENOMIC DNA]</scope>
    <source>
        <strain evidence="2 3">CECT 7682</strain>
    </source>
</reference>
<proteinExistence type="predicted"/>
<dbReference type="PANTHER" id="PTHR15020">
    <property type="entry name" value="FLAVIN REDUCTASE-RELATED"/>
    <property type="match status" value="1"/>
</dbReference>
<accession>A0ABV5J949</accession>
<protein>
    <submittedName>
        <fullName evidence="2">SDR family oxidoreductase</fullName>
    </submittedName>
</protein>
<sequence>MEILVIGANGQIGKQVVQILKQEGKHEVKAMVRNENQIEEFESMGIKAVLADLEDSVEFLSEVFKGCDAIIFAAGSGGSTGPDKTLLVDLDGAVKTMEAAQEAEVERYIMVSALQANNRENWNPVLKPYYVAKHYADRILEQSELNYTIVRPGRLLNEAGTGKIKAGIELERSSIPREDVARTLVAAIDNHHTFRKSFDLTSGELDIKIALKKL</sequence>
<dbReference type="EMBL" id="JBHMEW010000068">
    <property type="protein sequence ID" value="MFB9213368.1"/>
    <property type="molecule type" value="Genomic_DNA"/>
</dbReference>
<evidence type="ECO:0000313" key="2">
    <source>
        <dbReference type="EMBL" id="MFB9213368.1"/>
    </source>
</evidence>